<reference evidence="2" key="1">
    <citation type="submission" date="2018-06" db="EMBL/GenBank/DDBJ databases">
        <title>Paenibacillus xerothermodurans sp. nov. an extremely dry heat resistant spore forming bacterium isolated from the soil of Cape Canaveral, Florida.</title>
        <authorList>
            <person name="Seuylemezian A."/>
            <person name="Kaur N."/>
            <person name="Patil P."/>
            <person name="Patil P."/>
            <person name="Mayilraj S."/>
            <person name="Vaishampayan P."/>
        </authorList>
    </citation>
    <scope>NUCLEOTIDE SEQUENCE [LARGE SCALE GENOMIC DNA]</scope>
    <source>
        <strain evidence="2">ATCC 27380</strain>
    </source>
</reference>
<keyword evidence="1" id="KW-1133">Transmembrane helix</keyword>
<dbReference type="EMBL" id="NHRJ02000017">
    <property type="protein sequence ID" value="PZE19366.1"/>
    <property type="molecule type" value="Genomic_DNA"/>
</dbReference>
<feature type="transmembrane region" description="Helical" evidence="1">
    <location>
        <begin position="6"/>
        <end position="23"/>
    </location>
</feature>
<keyword evidence="3" id="KW-1185">Reference proteome</keyword>
<keyword evidence="1" id="KW-0472">Membrane</keyword>
<evidence type="ECO:0008006" key="4">
    <source>
        <dbReference type="Google" id="ProtNLM"/>
    </source>
</evidence>
<dbReference type="RefSeq" id="WP_089201459.1">
    <property type="nucleotide sequence ID" value="NZ_NHRJ02000017.1"/>
</dbReference>
<evidence type="ECO:0000256" key="1">
    <source>
        <dbReference type="SAM" id="Phobius"/>
    </source>
</evidence>
<dbReference type="OrthoDB" id="2990399at2"/>
<evidence type="ECO:0000313" key="2">
    <source>
        <dbReference type="EMBL" id="PZE19366.1"/>
    </source>
</evidence>
<proteinExistence type="predicted"/>
<dbReference type="AlphaFoldDB" id="A0A2W1NNH7"/>
<gene>
    <name evidence="2" type="ORF">CBW46_018530</name>
</gene>
<organism evidence="2 3">
    <name type="scientific">Paenibacillus xerothermodurans</name>
    <dbReference type="NCBI Taxonomy" id="1977292"/>
    <lineage>
        <taxon>Bacteria</taxon>
        <taxon>Bacillati</taxon>
        <taxon>Bacillota</taxon>
        <taxon>Bacilli</taxon>
        <taxon>Bacillales</taxon>
        <taxon>Paenibacillaceae</taxon>
        <taxon>Paenibacillus</taxon>
    </lineage>
</organism>
<accession>A0A2W1NNH7</accession>
<protein>
    <recommendedName>
        <fullName evidence="4">Glycosyltransferase</fullName>
    </recommendedName>
</protein>
<dbReference type="Proteomes" id="UP000214746">
    <property type="component" value="Unassembled WGS sequence"/>
</dbReference>
<evidence type="ECO:0000313" key="3">
    <source>
        <dbReference type="Proteomes" id="UP000214746"/>
    </source>
</evidence>
<sequence>MIIGLLWIFGSYAASIALVHWFYRRRREEDQHITYFLLVTYNSQMQVEWYIRALHFFSRLKGKEIRVTLADEGSADDTMAIIERFCRKDDLQFRVFDARGSIDDWIREHEDKRVIVVRVASQDGLATAYRAF</sequence>
<name>A0A2W1NNH7_PAEXE</name>
<keyword evidence="1" id="KW-0812">Transmembrane</keyword>
<comment type="caution">
    <text evidence="2">The sequence shown here is derived from an EMBL/GenBank/DDBJ whole genome shotgun (WGS) entry which is preliminary data.</text>
</comment>